<proteinExistence type="predicted"/>
<keyword evidence="4 6" id="KW-0472">Membrane</keyword>
<dbReference type="InterPro" id="IPR049452">
    <property type="entry name" value="Anoctamin_TM"/>
</dbReference>
<gene>
    <name evidence="8" type="ORF">Cvel_10968</name>
</gene>
<comment type="subcellular location">
    <subcellularLocation>
        <location evidence="1">Membrane</location>
        <topology evidence="1">Multi-pass membrane protein</topology>
    </subcellularLocation>
</comment>
<accession>A0A0G4I4Q3</accession>
<organism evidence="8">
    <name type="scientific">Chromera velia CCMP2878</name>
    <dbReference type="NCBI Taxonomy" id="1169474"/>
    <lineage>
        <taxon>Eukaryota</taxon>
        <taxon>Sar</taxon>
        <taxon>Alveolata</taxon>
        <taxon>Colpodellida</taxon>
        <taxon>Chromeraceae</taxon>
        <taxon>Chromera</taxon>
    </lineage>
</organism>
<feature type="domain" description="Anoctamin transmembrane" evidence="7">
    <location>
        <begin position="711"/>
        <end position="1294"/>
    </location>
</feature>
<evidence type="ECO:0000256" key="2">
    <source>
        <dbReference type="ARBA" id="ARBA00022692"/>
    </source>
</evidence>
<evidence type="ECO:0000259" key="7">
    <source>
        <dbReference type="Pfam" id="PF04547"/>
    </source>
</evidence>
<dbReference type="EMBL" id="CDMZ01005101">
    <property type="protein sequence ID" value="CEM51950.1"/>
    <property type="molecule type" value="Genomic_DNA"/>
</dbReference>
<dbReference type="PhylomeDB" id="A0A0G4I4Q3"/>
<dbReference type="GO" id="GO:0016020">
    <property type="term" value="C:membrane"/>
    <property type="evidence" value="ECO:0007669"/>
    <property type="project" value="UniProtKB-SubCell"/>
</dbReference>
<dbReference type="Pfam" id="PF04547">
    <property type="entry name" value="Anoctamin"/>
    <property type="match status" value="1"/>
</dbReference>
<feature type="transmembrane region" description="Helical" evidence="6">
    <location>
        <begin position="943"/>
        <end position="965"/>
    </location>
</feature>
<feature type="compositionally biased region" description="Low complexity" evidence="5">
    <location>
        <begin position="1414"/>
        <end position="1424"/>
    </location>
</feature>
<evidence type="ECO:0000256" key="6">
    <source>
        <dbReference type="SAM" id="Phobius"/>
    </source>
</evidence>
<evidence type="ECO:0000313" key="8">
    <source>
        <dbReference type="EMBL" id="CEM51950.1"/>
    </source>
</evidence>
<sequence length="1432" mass="156590">MQAREEGDVPPVLESESDIKACFMGCFDINKRSRAISQAAVAAEFPLHEWQYVLVLKNGIPPENSEPGKDRKSIDLRKALHIFNDCFGGEEVVLNGKSEQEARFEIEKQAFIAAFSSLPEVVRKRDAPKVGTRHALATRRRQIAAELLRSRYVEGSGEKQTERAHTSEQLLELFFSKEEQSAQRIHVGKKLLSGTPFPFQMEEATASDGFTYNRNRNFLELMQRVIVTKLVVHCQLDVRVLTPEEHGGDKGHIYILIRADDGDIRREAARGNFEHELDPSSADPLALEPSSEDYIPLHEAYLDLFERRPSLLDREVLVLLRQTGARLGEVPAATLRKNPALNSLLEWFNETGFRMIDDVEGEADGKLSSSRNPSCPSSPAPAVEGGPAGDTEAPPPQQTQQTMPPGAHAMFVARVETLLMDAKEKFKRGGSDEEARRVAEMLVREVTHAPDSWVQAYVRRRLVPPMKTGKGVSGNLQKKVDGRMIRVLPAFKDFLRLRMSSPTLDATSLMQIANANRKRGSKLKSLWNLLHHETPPPMYTRFSPEPSLELLWKRHTVRRPAETGGDFQSIGIPSSVLKTLHSLISRQVRCHHLISEGVAAAFFPLDSLHKFDDPRLLSAASFDGRLQQIEARHRRSLLEWKKGAAASMKKSSESGLPLMSLPVKPEAPTAEGIMKEWEKLSEKQACSRNCVLTRIWAVILSFKPQIPSDSVRTYFGEKVGFYFALLAFITLAMIPAAVVGIPAFIIQQVVRDRDDHVRMGSDALFGFLMVLWMAVLVYGWENRQWVLRERWGMQRLKEQRGGAKIRPGFRGDSKRSPVDESETDVFFPTWIQAIRVTVGIAVVAVCVAASAAISLEIARIRSDWVREVESAERAHEEYLAAPPGTMRYPGDPPGGLKQNAILFWSFVNIVVNAFFSVLVRNIVTTRLAEWANLKTQRAHDQLLFVSTFAVDFVVGFFPFFYTAFLKPSIEGCIQKPADAPYFGGKSRFVEPCVIQEQETGRCERAPSCAEELSIQLGSSYMIKIGLNVLELGLPALMLWLKTRFSGKKKTQDGGKAGGQNEVKTQVVSSGGGAEHIGGMGGGNGTVALPVSGAGFAISTAAPTETGDQTVGPPPFGGAALGPPSSSKDEGGNRGPEGGDVPIGAVATLLLQKGEYTSPAGTLDGLFEDFNEVTVGLCFITLFVVAFPIAPVLGLFFFLLESKVDSVKLFHLVRRPIPVDSDGIGPWMPLLKVLLILTAGMQSALLAYTFHSLDFLFPNATALEEGAALNKQPVQRHAAFALCFLIFLLTIWVVASSMSAFRKYAMHGVARMRVQSMVARLQGEDVRSRKEGMAATAAPVHFGVLTSLCGPFSGAGSSSAAAAAAQTTTGTQGGGMGGQQAGGVSSRSVVTARSFLGLTSRAVDEMRRRVTRIDPGAQAQPVAAAGGEGGLGV</sequence>
<dbReference type="InterPro" id="IPR007632">
    <property type="entry name" value="Anoctamin"/>
</dbReference>
<protein>
    <recommendedName>
        <fullName evidence="7">Anoctamin transmembrane domain-containing protein</fullName>
    </recommendedName>
</protein>
<feature type="transmembrane region" description="Helical" evidence="6">
    <location>
        <begin position="830"/>
        <end position="853"/>
    </location>
</feature>
<feature type="region of interest" description="Disordered" evidence="5">
    <location>
        <begin position="1410"/>
        <end position="1432"/>
    </location>
</feature>
<keyword evidence="2 6" id="KW-0812">Transmembrane</keyword>
<feature type="transmembrane region" description="Helical" evidence="6">
    <location>
        <begin position="1277"/>
        <end position="1300"/>
    </location>
</feature>
<feature type="transmembrane region" description="Helical" evidence="6">
    <location>
        <begin position="1172"/>
        <end position="1199"/>
    </location>
</feature>
<feature type="region of interest" description="Disordered" evidence="5">
    <location>
        <begin position="363"/>
        <end position="404"/>
    </location>
</feature>
<feature type="region of interest" description="Disordered" evidence="5">
    <location>
        <begin position="1049"/>
        <end position="1078"/>
    </location>
</feature>
<reference evidence="8" key="1">
    <citation type="submission" date="2014-11" db="EMBL/GenBank/DDBJ databases">
        <authorList>
            <person name="Otto D Thomas"/>
            <person name="Naeem Raeece"/>
        </authorList>
    </citation>
    <scope>NUCLEOTIDE SEQUENCE</scope>
</reference>
<evidence type="ECO:0000256" key="1">
    <source>
        <dbReference type="ARBA" id="ARBA00004141"/>
    </source>
</evidence>
<dbReference type="VEuPathDB" id="CryptoDB:Cvel_10968"/>
<evidence type="ECO:0000256" key="3">
    <source>
        <dbReference type="ARBA" id="ARBA00022989"/>
    </source>
</evidence>
<feature type="transmembrane region" description="Helical" evidence="6">
    <location>
        <begin position="901"/>
        <end position="923"/>
    </location>
</feature>
<keyword evidence="3 6" id="KW-1133">Transmembrane helix</keyword>
<feature type="transmembrane region" description="Helical" evidence="6">
    <location>
        <begin position="762"/>
        <end position="780"/>
    </location>
</feature>
<feature type="compositionally biased region" description="Gly residues" evidence="5">
    <location>
        <begin position="1069"/>
        <end position="1078"/>
    </location>
</feature>
<evidence type="ECO:0000256" key="4">
    <source>
        <dbReference type="ARBA" id="ARBA00023136"/>
    </source>
</evidence>
<feature type="compositionally biased region" description="Low complexity" evidence="5">
    <location>
        <begin position="368"/>
        <end position="381"/>
    </location>
</feature>
<feature type="transmembrane region" description="Helical" evidence="6">
    <location>
        <begin position="1229"/>
        <end position="1249"/>
    </location>
</feature>
<name>A0A0G4I4Q3_9ALVE</name>
<dbReference type="GO" id="GO:0005254">
    <property type="term" value="F:chloride channel activity"/>
    <property type="evidence" value="ECO:0007669"/>
    <property type="project" value="TreeGrafter"/>
</dbReference>
<feature type="region of interest" description="Disordered" evidence="5">
    <location>
        <begin position="1102"/>
        <end position="1138"/>
    </location>
</feature>
<evidence type="ECO:0000256" key="5">
    <source>
        <dbReference type="SAM" id="MobiDB-lite"/>
    </source>
</evidence>
<dbReference type="PANTHER" id="PTHR12308:SF73">
    <property type="entry name" value="ANOCTAMIN"/>
    <property type="match status" value="1"/>
</dbReference>
<dbReference type="PANTHER" id="PTHR12308">
    <property type="entry name" value="ANOCTAMIN"/>
    <property type="match status" value="1"/>
</dbReference>
<feature type="transmembrane region" description="Helical" evidence="6">
    <location>
        <begin position="721"/>
        <end position="750"/>
    </location>
</feature>